<keyword evidence="4" id="KW-1185">Reference proteome</keyword>
<dbReference type="Gene3D" id="2.170.130.10">
    <property type="entry name" value="TonB-dependent receptor, plug domain"/>
    <property type="match status" value="1"/>
</dbReference>
<feature type="signal peptide" evidence="1">
    <location>
        <begin position="1"/>
        <end position="24"/>
    </location>
</feature>
<dbReference type="Proteomes" id="UP000539265">
    <property type="component" value="Unassembled WGS sequence"/>
</dbReference>
<dbReference type="InterPro" id="IPR037066">
    <property type="entry name" value="Plug_dom_sf"/>
</dbReference>
<dbReference type="SUPFAM" id="SSF49464">
    <property type="entry name" value="Carboxypeptidase regulatory domain-like"/>
    <property type="match status" value="1"/>
</dbReference>
<name>A0A839SEN5_9SPHI</name>
<comment type="caution">
    <text evidence="3">The sequence shown here is derived from an EMBL/GenBank/DDBJ whole genome shotgun (WGS) entry which is preliminary data.</text>
</comment>
<dbReference type="PANTHER" id="PTHR40980">
    <property type="entry name" value="PLUG DOMAIN-CONTAINING PROTEIN"/>
    <property type="match status" value="1"/>
</dbReference>
<accession>A0A839SEN5</accession>
<dbReference type="OrthoDB" id="606851at2"/>
<evidence type="ECO:0000313" key="3">
    <source>
        <dbReference type="EMBL" id="MBB3056701.1"/>
    </source>
</evidence>
<dbReference type="Pfam" id="PF13620">
    <property type="entry name" value="CarboxypepD_reg"/>
    <property type="match status" value="1"/>
</dbReference>
<dbReference type="SUPFAM" id="SSF56935">
    <property type="entry name" value="Porins"/>
    <property type="match status" value="1"/>
</dbReference>
<organism evidence="3 4">
    <name type="scientific">Mucilaginibacter gotjawali</name>
    <dbReference type="NCBI Taxonomy" id="1550579"/>
    <lineage>
        <taxon>Bacteria</taxon>
        <taxon>Pseudomonadati</taxon>
        <taxon>Bacteroidota</taxon>
        <taxon>Sphingobacteriia</taxon>
        <taxon>Sphingobacteriales</taxon>
        <taxon>Sphingobacteriaceae</taxon>
        <taxon>Mucilaginibacter</taxon>
    </lineage>
</organism>
<reference evidence="3" key="1">
    <citation type="submission" date="2020-08" db="EMBL/GenBank/DDBJ databases">
        <title>Genomic Encyclopedia of Type Strains, Phase III (KMG-III): the genomes of soil and plant-associated and newly described type strains.</title>
        <authorList>
            <person name="Whitman W."/>
        </authorList>
    </citation>
    <scope>NUCLEOTIDE SEQUENCE [LARGE SCALE GENOMIC DNA]</scope>
    <source>
        <strain evidence="3">CECT 8628</strain>
    </source>
</reference>
<dbReference type="InterPro" id="IPR008969">
    <property type="entry name" value="CarboxyPept-like_regulatory"/>
</dbReference>
<feature type="chain" id="PRO_5032629216" evidence="1">
    <location>
        <begin position="25"/>
        <end position="818"/>
    </location>
</feature>
<evidence type="ECO:0000256" key="1">
    <source>
        <dbReference type="SAM" id="SignalP"/>
    </source>
</evidence>
<protein>
    <submittedName>
        <fullName evidence="3">Outer membrane receptor protein involved in Fe transport</fullName>
    </submittedName>
</protein>
<evidence type="ECO:0000313" key="4">
    <source>
        <dbReference type="Proteomes" id="UP000539265"/>
    </source>
</evidence>
<dbReference type="AlphaFoldDB" id="A0A839SEN5"/>
<dbReference type="Pfam" id="PF14905">
    <property type="entry name" value="OMP_b-brl_3"/>
    <property type="match status" value="1"/>
</dbReference>
<feature type="domain" description="Outer membrane protein beta-barrel" evidence="2">
    <location>
        <begin position="389"/>
        <end position="791"/>
    </location>
</feature>
<gene>
    <name evidence="3" type="ORF">FHS11_003127</name>
</gene>
<keyword evidence="1" id="KW-0732">Signal</keyword>
<sequence>MKNIYTKSIQLFLLLLLSAGFAMAQNNKPAAAISGQLLDENGKPMDFATVSLLKAQDSTVVKGTLSNENGAYTFDHINSGVYIIKASVIGYAKAISKVFTLTGNAANFTVPALKLQPASHSLNAVNITASKPLIEHKVDRTVMNVENSILAAGNSAMDILERAPGVSVDKDDNISLKGKQGVTVMLNGKLTYLTAAQLATLLRSTDGTTIKSIEIITNPSAKYDAAGNSGIINIILKKNKQTGTNGSLTAGAGYGAYGKDNENLTLNHKEGKLNVFGTFSHNDNKRIQNIGVKRIIPDTAGSAPTYFNQASPLLEADHNNSYRIGADYDLSTKNTIGFVASGYFNGEQDNIDDHTYIGKSFNQVDSSLRTVSGIHQTFHNIAFNLNDSWKIDTAGQELSADLDYSQFKNNSVAQYVTDYYLANGGTQQPQWFLGNHTPSTINIRTGKIDYVKPITKTLKFESGLKFSDVKTDNDLMEKDAPGNPYLSTNHFVYDEKIDAGYINFNKDFKGYSVQAGLRAEYTSSNAHGDSANVVSVIPRHYLDFFPSLFISHDFNDKNGITFSYSRRIDRPQYDNLNPFIFRLDPYTYQLGNPYLRPQYTNNYELNYTYNKSITLTLGYSKTTDVITEVPGTDPATKVSFITQENLQVQNAWNANLYAPYTIAKWWEGNVNATAFYLGFKSNNLEGGNLDRGQFAYNIRTTQTFIPIATYKAELTANYQSDLTYGLYDVKPRYSVDAGVSHSFANKKLNVKLSMSDIFNTLRNDVNSQYQNTDLYITQKRESRVTRLTLTWNFGNNKIKARQHQTGADDEKNRVKGNN</sequence>
<evidence type="ECO:0000259" key="2">
    <source>
        <dbReference type="Pfam" id="PF14905"/>
    </source>
</evidence>
<dbReference type="EMBL" id="JACHWX010000009">
    <property type="protein sequence ID" value="MBB3056701.1"/>
    <property type="molecule type" value="Genomic_DNA"/>
</dbReference>
<dbReference type="PANTHER" id="PTHR40980:SF4">
    <property type="entry name" value="TONB-DEPENDENT RECEPTOR-LIKE BETA-BARREL DOMAIN-CONTAINING PROTEIN"/>
    <property type="match status" value="1"/>
</dbReference>
<proteinExistence type="predicted"/>
<dbReference type="InterPro" id="IPR041700">
    <property type="entry name" value="OMP_b-brl_3"/>
</dbReference>
<dbReference type="Gene3D" id="2.60.40.1120">
    <property type="entry name" value="Carboxypeptidase-like, regulatory domain"/>
    <property type="match status" value="1"/>
</dbReference>
<dbReference type="RefSeq" id="WP_096356165.1">
    <property type="nucleotide sequence ID" value="NZ_AP017313.1"/>
</dbReference>
<keyword evidence="3" id="KW-0675">Receptor</keyword>